<protein>
    <submittedName>
        <fullName evidence="1">Uncharacterized protein</fullName>
    </submittedName>
</protein>
<keyword evidence="2" id="KW-1185">Reference proteome</keyword>
<evidence type="ECO:0000313" key="2">
    <source>
        <dbReference type="Proteomes" id="UP000499080"/>
    </source>
</evidence>
<comment type="caution">
    <text evidence="1">The sequence shown here is derived from an EMBL/GenBank/DDBJ whole genome shotgun (WGS) entry which is preliminary data.</text>
</comment>
<accession>A0A4Y2MB88</accession>
<sequence length="251" mass="28878">MYDVRHAFKHFLLPFFHRTFGAAWPHFSLAPINPKPTNHGINFRLFLFPMEEPEDTGDASHSLPHQAKTSRRCKKPSELVWCGAEVWISNLSQYPSLHLDCRAIPIVDVDNRQNWCGVERKVRHPTYANIHHSIWTAEPFQSSMWTTVRIGVVWSGRLDLQPIPISITPFGLASHTNRRCKKPSELVWCGAEGWISNLCQYPSLHLDWRAIPIVDVKNRQNWCGVERKVGSPTYPNIHHSIWTGEPSQSSM</sequence>
<dbReference type="EMBL" id="BGPR01007052">
    <property type="protein sequence ID" value="GBN23899.1"/>
    <property type="molecule type" value="Genomic_DNA"/>
</dbReference>
<dbReference type="AlphaFoldDB" id="A0A4Y2MB88"/>
<gene>
    <name evidence="1" type="ORF">AVEN_172603_1</name>
</gene>
<name>A0A4Y2MB88_ARAVE</name>
<dbReference type="Proteomes" id="UP000499080">
    <property type="component" value="Unassembled WGS sequence"/>
</dbReference>
<reference evidence="1 2" key="1">
    <citation type="journal article" date="2019" name="Sci. Rep.">
        <title>Orb-weaving spider Araneus ventricosus genome elucidates the spidroin gene catalogue.</title>
        <authorList>
            <person name="Kono N."/>
            <person name="Nakamura H."/>
            <person name="Ohtoshi R."/>
            <person name="Moran D.A.P."/>
            <person name="Shinohara A."/>
            <person name="Yoshida Y."/>
            <person name="Fujiwara M."/>
            <person name="Mori M."/>
            <person name="Tomita M."/>
            <person name="Arakawa K."/>
        </authorList>
    </citation>
    <scope>NUCLEOTIDE SEQUENCE [LARGE SCALE GENOMIC DNA]</scope>
</reference>
<evidence type="ECO:0000313" key="1">
    <source>
        <dbReference type="EMBL" id="GBN23899.1"/>
    </source>
</evidence>
<organism evidence="1 2">
    <name type="scientific">Araneus ventricosus</name>
    <name type="common">Orbweaver spider</name>
    <name type="synonym">Epeira ventricosa</name>
    <dbReference type="NCBI Taxonomy" id="182803"/>
    <lineage>
        <taxon>Eukaryota</taxon>
        <taxon>Metazoa</taxon>
        <taxon>Ecdysozoa</taxon>
        <taxon>Arthropoda</taxon>
        <taxon>Chelicerata</taxon>
        <taxon>Arachnida</taxon>
        <taxon>Araneae</taxon>
        <taxon>Araneomorphae</taxon>
        <taxon>Entelegynae</taxon>
        <taxon>Araneoidea</taxon>
        <taxon>Araneidae</taxon>
        <taxon>Araneus</taxon>
    </lineage>
</organism>
<proteinExistence type="predicted"/>